<dbReference type="InterPro" id="IPR010982">
    <property type="entry name" value="Lambda_DNA-bd_dom_sf"/>
</dbReference>
<dbReference type="AlphaFoldDB" id="A0A1T4MEH6"/>
<dbReference type="RefSeq" id="WP_078789513.1">
    <property type="nucleotide sequence ID" value="NZ_FUWR01000005.1"/>
</dbReference>
<dbReference type="STRING" id="115783.SAMN02745119_01247"/>
<evidence type="ECO:0000259" key="2">
    <source>
        <dbReference type="PROSITE" id="PS50943"/>
    </source>
</evidence>
<dbReference type="EMBL" id="FUWR01000005">
    <property type="protein sequence ID" value="SJZ65154.1"/>
    <property type="molecule type" value="Genomic_DNA"/>
</dbReference>
<dbReference type="PROSITE" id="PS50943">
    <property type="entry name" value="HTH_CROC1"/>
    <property type="match status" value="1"/>
</dbReference>
<sequence>MAQLANVHPGEVLKEEFLIPMGISQYRLAKEIGVTESRISAICQGKRAVGADTAARFARFFGTTAAFWLGLQADFDSEEVERNLSTELNKIHPWKMAA</sequence>
<reference evidence="4" key="1">
    <citation type="submission" date="2017-02" db="EMBL/GenBank/DDBJ databases">
        <authorList>
            <person name="Varghese N."/>
            <person name="Submissions S."/>
        </authorList>
    </citation>
    <scope>NUCLEOTIDE SEQUENCE [LARGE SCALE GENOMIC DNA]</scope>
    <source>
        <strain evidence="4">ATCC BAA-34</strain>
    </source>
</reference>
<dbReference type="Gene3D" id="1.10.260.40">
    <property type="entry name" value="lambda repressor-like DNA-binding domains"/>
    <property type="match status" value="1"/>
</dbReference>
<proteinExistence type="predicted"/>
<name>A0A1T4MEH6_9BACT</name>
<evidence type="ECO:0000313" key="4">
    <source>
        <dbReference type="Proteomes" id="UP000190102"/>
    </source>
</evidence>
<gene>
    <name evidence="3" type="ORF">SAMN02745119_01247</name>
</gene>
<dbReference type="InterPro" id="IPR013430">
    <property type="entry name" value="Toxin_antidote_HigA"/>
</dbReference>
<dbReference type="CDD" id="cd00093">
    <property type="entry name" value="HTH_XRE"/>
    <property type="match status" value="1"/>
</dbReference>
<dbReference type="PANTHER" id="PTHR36924:SF1">
    <property type="entry name" value="ANTITOXIN HIGA-1"/>
    <property type="match status" value="1"/>
</dbReference>
<protein>
    <submittedName>
        <fullName evidence="3">Addiction module antidote protein, HigA family</fullName>
    </submittedName>
</protein>
<evidence type="ECO:0000313" key="3">
    <source>
        <dbReference type="EMBL" id="SJZ65154.1"/>
    </source>
</evidence>
<keyword evidence="1" id="KW-0238">DNA-binding</keyword>
<dbReference type="NCBIfam" id="TIGR02607">
    <property type="entry name" value="antidote_HigA"/>
    <property type="match status" value="1"/>
</dbReference>
<dbReference type="PANTHER" id="PTHR36924">
    <property type="entry name" value="ANTITOXIN HIGA-1"/>
    <property type="match status" value="1"/>
</dbReference>
<keyword evidence="4" id="KW-1185">Reference proteome</keyword>
<dbReference type="SMART" id="SM00530">
    <property type="entry name" value="HTH_XRE"/>
    <property type="match status" value="1"/>
</dbReference>
<evidence type="ECO:0000256" key="1">
    <source>
        <dbReference type="ARBA" id="ARBA00023125"/>
    </source>
</evidence>
<dbReference type="SUPFAM" id="SSF47413">
    <property type="entry name" value="lambda repressor-like DNA-binding domains"/>
    <property type="match status" value="1"/>
</dbReference>
<dbReference type="GO" id="GO:0003677">
    <property type="term" value="F:DNA binding"/>
    <property type="evidence" value="ECO:0007669"/>
    <property type="project" value="UniProtKB-KW"/>
</dbReference>
<dbReference type="InterPro" id="IPR001387">
    <property type="entry name" value="Cro/C1-type_HTH"/>
</dbReference>
<organism evidence="3 4">
    <name type="scientific">Trichlorobacter thiogenes</name>
    <dbReference type="NCBI Taxonomy" id="115783"/>
    <lineage>
        <taxon>Bacteria</taxon>
        <taxon>Pseudomonadati</taxon>
        <taxon>Thermodesulfobacteriota</taxon>
        <taxon>Desulfuromonadia</taxon>
        <taxon>Geobacterales</taxon>
        <taxon>Geobacteraceae</taxon>
        <taxon>Trichlorobacter</taxon>
    </lineage>
</organism>
<feature type="domain" description="HTH cro/C1-type" evidence="2">
    <location>
        <begin position="22"/>
        <end position="68"/>
    </location>
</feature>
<accession>A0A1T4MEH6</accession>
<dbReference type="Pfam" id="PF01381">
    <property type="entry name" value="HTH_3"/>
    <property type="match status" value="1"/>
</dbReference>
<dbReference type="OrthoDB" id="9798100at2"/>
<dbReference type="Proteomes" id="UP000190102">
    <property type="component" value="Unassembled WGS sequence"/>
</dbReference>